<geneLocation type="mitochondrion" evidence="2"/>
<dbReference type="AlphaFoldDB" id="A0A101LW29"/>
<evidence type="ECO:0000313" key="2">
    <source>
        <dbReference type="EMBL" id="KUM46422.1"/>
    </source>
</evidence>
<organism evidence="2">
    <name type="scientific">Picea glauca</name>
    <name type="common">White spruce</name>
    <name type="synonym">Pinus glauca</name>
    <dbReference type="NCBI Taxonomy" id="3330"/>
    <lineage>
        <taxon>Eukaryota</taxon>
        <taxon>Viridiplantae</taxon>
        <taxon>Streptophyta</taxon>
        <taxon>Embryophyta</taxon>
        <taxon>Tracheophyta</taxon>
        <taxon>Spermatophyta</taxon>
        <taxon>Pinopsida</taxon>
        <taxon>Pinidae</taxon>
        <taxon>Conifers I</taxon>
        <taxon>Pinales</taxon>
        <taxon>Pinaceae</taxon>
        <taxon>Picea</taxon>
    </lineage>
</organism>
<keyword evidence="2" id="KW-0496">Mitochondrion</keyword>
<feature type="transmembrane region" description="Helical" evidence="1">
    <location>
        <begin position="29"/>
        <end position="53"/>
    </location>
</feature>
<name>A0A101LW29_PICGL</name>
<keyword evidence="1" id="KW-1133">Transmembrane helix</keyword>
<sequence length="74" mass="8646">MRAVLPLFTNKERVHQLYSTYFLPSWPSIVLFLNLLPSSVLFWSGLGLGSFFFRKEDPRGIRLIRVELSLFRAT</sequence>
<evidence type="ECO:0000256" key="1">
    <source>
        <dbReference type="SAM" id="Phobius"/>
    </source>
</evidence>
<accession>A0A101LW29</accession>
<dbReference type="EMBL" id="LKAM01000011">
    <property type="protein sequence ID" value="KUM46422.1"/>
    <property type="molecule type" value="Genomic_DNA"/>
</dbReference>
<proteinExistence type="predicted"/>
<protein>
    <submittedName>
        <fullName evidence="2">Uncharacterized protein</fullName>
    </submittedName>
</protein>
<keyword evidence="1" id="KW-0472">Membrane</keyword>
<keyword evidence="1" id="KW-0812">Transmembrane</keyword>
<reference evidence="2" key="1">
    <citation type="journal article" date="2015" name="Genome Biol. Evol.">
        <title>Organellar Genomes of White Spruce (Picea glauca): Assembly and Annotation.</title>
        <authorList>
            <person name="Jackman S.D."/>
            <person name="Warren R.L."/>
            <person name="Gibb E.A."/>
            <person name="Vandervalk B.P."/>
            <person name="Mohamadi H."/>
            <person name="Chu J."/>
            <person name="Raymond A."/>
            <person name="Pleasance S."/>
            <person name="Coope R."/>
            <person name="Wildung M.R."/>
            <person name="Ritland C.E."/>
            <person name="Bousquet J."/>
            <person name="Jones S.J."/>
            <person name="Bohlmann J."/>
            <person name="Birol I."/>
        </authorList>
    </citation>
    <scope>NUCLEOTIDE SEQUENCE [LARGE SCALE GENOMIC DNA]</scope>
    <source>
        <tissue evidence="2">Flushing bud</tissue>
    </source>
</reference>
<comment type="caution">
    <text evidence="2">The sequence shown here is derived from an EMBL/GenBank/DDBJ whole genome shotgun (WGS) entry which is preliminary data.</text>
</comment>
<gene>
    <name evidence="2" type="ORF">ABT39_MTgene1523</name>
</gene>